<dbReference type="RefSeq" id="WP_194811805.1">
    <property type="nucleotide sequence ID" value="NZ_CP063056.1"/>
</dbReference>
<name>A0ABX6UWD2_9PAST</name>
<sequence length="131" mass="14376">MYRQLKQISAQLIRQFGLSCVIKTEKSGKYNPETGGVSKKSTVENNAYCLFDNLAYDFPSYQSSGSGKGDSAMVKQGDVMLYITAEGKPEVLSKVFVDDETWSIIKCQSIKPAGTALLYQCQARRISNGGV</sequence>
<dbReference type="Proteomes" id="UP000663069">
    <property type="component" value="Chromosome"/>
</dbReference>
<gene>
    <name evidence="1" type="ORF">IHV77_09970</name>
</gene>
<accession>A0ABX6UWD2</accession>
<evidence type="ECO:0000313" key="2">
    <source>
        <dbReference type="Proteomes" id="UP000663069"/>
    </source>
</evidence>
<dbReference type="EMBL" id="CP063056">
    <property type="protein sequence ID" value="QPB42223.1"/>
    <property type="molecule type" value="Genomic_DNA"/>
</dbReference>
<reference evidence="1 2" key="1">
    <citation type="submission" date="2020-10" db="EMBL/GenBank/DDBJ databases">
        <title>Genome Sequencing of Rodentibacter spp. strain DSM111151.</title>
        <authorList>
            <person name="Benga L."/>
            <person name="Lautwein T."/>
        </authorList>
    </citation>
    <scope>NUCLEOTIDE SEQUENCE [LARGE SCALE GENOMIC DNA]</scope>
    <source>
        <strain evidence="1 2">DSM 111151</strain>
    </source>
</reference>
<protein>
    <recommendedName>
        <fullName evidence="3">Phage tail protein</fullName>
    </recommendedName>
</protein>
<evidence type="ECO:0008006" key="3">
    <source>
        <dbReference type="Google" id="ProtNLM"/>
    </source>
</evidence>
<keyword evidence="2" id="KW-1185">Reference proteome</keyword>
<organism evidence="1 2">
    <name type="scientific">Rodentibacter haemolyticus</name>
    <dbReference type="NCBI Taxonomy" id="2778911"/>
    <lineage>
        <taxon>Bacteria</taxon>
        <taxon>Pseudomonadati</taxon>
        <taxon>Pseudomonadota</taxon>
        <taxon>Gammaproteobacteria</taxon>
        <taxon>Pasteurellales</taxon>
        <taxon>Pasteurellaceae</taxon>
        <taxon>Rodentibacter</taxon>
    </lineage>
</organism>
<proteinExistence type="predicted"/>
<evidence type="ECO:0000313" key="1">
    <source>
        <dbReference type="EMBL" id="QPB42223.1"/>
    </source>
</evidence>